<evidence type="ECO:0000256" key="3">
    <source>
        <dbReference type="ARBA" id="ARBA00022475"/>
    </source>
</evidence>
<evidence type="ECO:0000256" key="7">
    <source>
        <dbReference type="ARBA" id="ARBA00022825"/>
    </source>
</evidence>
<keyword evidence="4 10" id="KW-0645">Protease</keyword>
<feature type="active site" description="Charge relay system" evidence="10">
    <location>
        <position position="153"/>
    </location>
</feature>
<keyword evidence="17" id="KW-1185">Reference proteome</keyword>
<evidence type="ECO:0000256" key="11">
    <source>
        <dbReference type="RuleBase" id="RU003355"/>
    </source>
</evidence>
<dbReference type="GO" id="GO:0008233">
    <property type="term" value="F:peptidase activity"/>
    <property type="evidence" value="ECO:0007669"/>
    <property type="project" value="UniProtKB-KW"/>
</dbReference>
<evidence type="ECO:0000256" key="5">
    <source>
        <dbReference type="ARBA" id="ARBA00022692"/>
    </source>
</evidence>
<dbReference type="InterPro" id="IPR023828">
    <property type="entry name" value="Peptidase_S8_Ser-AS"/>
</dbReference>
<evidence type="ECO:0000256" key="14">
    <source>
        <dbReference type="SAM" id="SignalP"/>
    </source>
</evidence>
<accession>A0ABV8KSE5</accession>
<evidence type="ECO:0000256" key="12">
    <source>
        <dbReference type="SAM" id="MobiDB-lite"/>
    </source>
</evidence>
<dbReference type="PANTHER" id="PTHR43806">
    <property type="entry name" value="PEPTIDASE S8"/>
    <property type="match status" value="1"/>
</dbReference>
<dbReference type="PROSITE" id="PS00138">
    <property type="entry name" value="SUBTILASE_SER"/>
    <property type="match status" value="1"/>
</dbReference>
<comment type="caution">
    <text evidence="16">The sequence shown here is derived from an EMBL/GenBank/DDBJ whole genome shotgun (WGS) entry which is preliminary data.</text>
</comment>
<evidence type="ECO:0000256" key="6">
    <source>
        <dbReference type="ARBA" id="ARBA00022801"/>
    </source>
</evidence>
<evidence type="ECO:0000313" key="16">
    <source>
        <dbReference type="EMBL" id="MFC4108948.1"/>
    </source>
</evidence>
<organism evidence="16 17">
    <name type="scientific">Micromonospora zhanjiangensis</name>
    <dbReference type="NCBI Taxonomy" id="1522057"/>
    <lineage>
        <taxon>Bacteria</taxon>
        <taxon>Bacillati</taxon>
        <taxon>Actinomycetota</taxon>
        <taxon>Actinomycetes</taxon>
        <taxon>Micromonosporales</taxon>
        <taxon>Micromonosporaceae</taxon>
        <taxon>Micromonospora</taxon>
    </lineage>
</organism>
<gene>
    <name evidence="16" type="primary">mycP</name>
    <name evidence="16" type="ORF">ACFOX0_23835</name>
</gene>
<evidence type="ECO:0000256" key="2">
    <source>
        <dbReference type="ARBA" id="ARBA00011073"/>
    </source>
</evidence>
<protein>
    <submittedName>
        <fullName evidence="16">Type VII secretion-associated serine protease mycosin</fullName>
    </submittedName>
</protein>
<feature type="domain" description="Peptidase S8/S53" evidence="15">
    <location>
        <begin position="110"/>
        <end position="366"/>
    </location>
</feature>
<comment type="similarity">
    <text evidence="2 10 11">Belongs to the peptidase S8 family.</text>
</comment>
<dbReference type="InterPro" id="IPR050131">
    <property type="entry name" value="Peptidase_S8_subtilisin-like"/>
</dbReference>
<keyword evidence="3" id="KW-1003">Cell membrane</keyword>
<dbReference type="Pfam" id="PF00082">
    <property type="entry name" value="Peptidase_S8"/>
    <property type="match status" value="1"/>
</dbReference>
<evidence type="ECO:0000256" key="1">
    <source>
        <dbReference type="ARBA" id="ARBA00004162"/>
    </source>
</evidence>
<dbReference type="Gene3D" id="3.40.50.200">
    <property type="entry name" value="Peptidase S8/S53 domain"/>
    <property type="match status" value="1"/>
</dbReference>
<dbReference type="Proteomes" id="UP001595868">
    <property type="component" value="Unassembled WGS sequence"/>
</dbReference>
<keyword evidence="9 13" id="KW-0472">Membrane</keyword>
<feature type="compositionally biased region" description="Basic and acidic residues" evidence="12">
    <location>
        <begin position="47"/>
        <end position="56"/>
    </location>
</feature>
<evidence type="ECO:0000256" key="9">
    <source>
        <dbReference type="ARBA" id="ARBA00023136"/>
    </source>
</evidence>
<dbReference type="InterPro" id="IPR036852">
    <property type="entry name" value="Peptidase_S8/S53_dom_sf"/>
</dbReference>
<dbReference type="PANTHER" id="PTHR43806:SF11">
    <property type="entry name" value="CEREVISIN-RELATED"/>
    <property type="match status" value="1"/>
</dbReference>
<feature type="chain" id="PRO_5046556251" evidence="14">
    <location>
        <begin position="20"/>
        <end position="452"/>
    </location>
</feature>
<proteinExistence type="inferred from homology"/>
<feature type="region of interest" description="Disordered" evidence="12">
    <location>
        <begin position="29"/>
        <end position="56"/>
    </location>
</feature>
<sequence>MARRRVRLALLTVTTATYALVGGLSVGAGDGSGETRNATAIEPGKWTPDRPPEIADRKPESTLIIAGRTADNRLAAPTCGTGPGPAPAGTQTPWAQQRYLPDRLAALATGAGVTVAVIDSGVDQKHPQLRGRVAAGNDFLDPGGDGTRDCAGHGTGVASIIAAGSTTGTTFHGLAPGARILPVRVSEQQVVDGKESGRTVSAPVFARSIRWAVDHGADVINLSVVLYQDDPAVRAAVGYAVGRDVVVVAAAGNYHEQGNPTPYPAAYDGVLGVGAIGRDGKRAPFSQVGPYVDVVAPGSGILAAGPGRGQQSQEGTSYAAPFVSATAALVRQYRPELTAAQVAERIVATADPAAGGGGTTGGYGAGVLNPYRAVTETGAPARARPADVPVRRTADPALAALADRRSHTDRTAVTVAAGAGGLAVLAALAAVVLPRGARRRWRPAVPDRDATG</sequence>
<dbReference type="InterPro" id="IPR022398">
    <property type="entry name" value="Peptidase_S8_His-AS"/>
</dbReference>
<keyword evidence="6 10" id="KW-0378">Hydrolase</keyword>
<comment type="subcellular location">
    <subcellularLocation>
        <location evidence="1">Cell membrane</location>
        <topology evidence="1">Single-pass membrane protein</topology>
    </subcellularLocation>
</comment>
<keyword evidence="14" id="KW-0732">Signal</keyword>
<feature type="transmembrane region" description="Helical" evidence="13">
    <location>
        <begin position="412"/>
        <end position="433"/>
    </location>
</feature>
<dbReference type="PROSITE" id="PS00137">
    <property type="entry name" value="SUBTILASE_HIS"/>
    <property type="match status" value="1"/>
</dbReference>
<evidence type="ECO:0000259" key="15">
    <source>
        <dbReference type="Pfam" id="PF00082"/>
    </source>
</evidence>
<dbReference type="PROSITE" id="PS00136">
    <property type="entry name" value="SUBTILASE_ASP"/>
    <property type="match status" value="1"/>
</dbReference>
<dbReference type="PROSITE" id="PS51892">
    <property type="entry name" value="SUBTILASE"/>
    <property type="match status" value="1"/>
</dbReference>
<dbReference type="InterPro" id="IPR000209">
    <property type="entry name" value="Peptidase_S8/S53_dom"/>
</dbReference>
<evidence type="ECO:0000256" key="13">
    <source>
        <dbReference type="SAM" id="Phobius"/>
    </source>
</evidence>
<dbReference type="InterPro" id="IPR023834">
    <property type="entry name" value="T7SS_pept_S8A_mycosin"/>
</dbReference>
<evidence type="ECO:0000256" key="8">
    <source>
        <dbReference type="ARBA" id="ARBA00022989"/>
    </source>
</evidence>
<dbReference type="SUPFAM" id="SSF52743">
    <property type="entry name" value="Subtilisin-like"/>
    <property type="match status" value="1"/>
</dbReference>
<dbReference type="PRINTS" id="PR00723">
    <property type="entry name" value="SUBTILISIN"/>
</dbReference>
<evidence type="ECO:0000256" key="10">
    <source>
        <dbReference type="PROSITE-ProRule" id="PRU01240"/>
    </source>
</evidence>
<evidence type="ECO:0000313" key="17">
    <source>
        <dbReference type="Proteomes" id="UP001595868"/>
    </source>
</evidence>
<keyword evidence="7 10" id="KW-0720">Serine protease</keyword>
<dbReference type="InterPro" id="IPR023827">
    <property type="entry name" value="Peptidase_S8_Asp-AS"/>
</dbReference>
<reference evidence="17" key="1">
    <citation type="journal article" date="2019" name="Int. J. Syst. Evol. Microbiol.">
        <title>The Global Catalogue of Microorganisms (GCM) 10K type strain sequencing project: providing services to taxonomists for standard genome sequencing and annotation.</title>
        <authorList>
            <consortium name="The Broad Institute Genomics Platform"/>
            <consortium name="The Broad Institute Genome Sequencing Center for Infectious Disease"/>
            <person name="Wu L."/>
            <person name="Ma J."/>
        </authorList>
    </citation>
    <scope>NUCLEOTIDE SEQUENCE [LARGE SCALE GENOMIC DNA]</scope>
    <source>
        <strain evidence="17">2902at01</strain>
    </source>
</reference>
<feature type="signal peptide" evidence="14">
    <location>
        <begin position="1"/>
        <end position="19"/>
    </location>
</feature>
<dbReference type="EMBL" id="JBHSBN010000019">
    <property type="protein sequence ID" value="MFC4108948.1"/>
    <property type="molecule type" value="Genomic_DNA"/>
</dbReference>
<dbReference type="GO" id="GO:0006508">
    <property type="term" value="P:proteolysis"/>
    <property type="evidence" value="ECO:0007669"/>
    <property type="project" value="UniProtKB-KW"/>
</dbReference>
<name>A0ABV8KSE5_9ACTN</name>
<feature type="active site" description="Charge relay system" evidence="10">
    <location>
        <position position="119"/>
    </location>
</feature>
<evidence type="ECO:0000256" key="4">
    <source>
        <dbReference type="ARBA" id="ARBA00022670"/>
    </source>
</evidence>
<keyword evidence="8 13" id="KW-1133">Transmembrane helix</keyword>
<dbReference type="NCBIfam" id="TIGR03921">
    <property type="entry name" value="T7SS_mycosin"/>
    <property type="match status" value="1"/>
</dbReference>
<keyword evidence="5 13" id="KW-0812">Transmembrane</keyword>
<dbReference type="InterPro" id="IPR015500">
    <property type="entry name" value="Peptidase_S8_subtilisin-rel"/>
</dbReference>
<dbReference type="RefSeq" id="WP_377549805.1">
    <property type="nucleotide sequence ID" value="NZ_JBHSBN010000019.1"/>
</dbReference>
<feature type="active site" description="Charge relay system" evidence="10">
    <location>
        <position position="317"/>
    </location>
</feature>